<dbReference type="SUPFAM" id="SSF54106">
    <property type="entry name" value="LysM domain"/>
    <property type="match status" value="2"/>
</dbReference>
<dbReference type="OrthoDB" id="2033517at2"/>
<accession>A0A371AZH1</accession>
<feature type="domain" description="LysM" evidence="1">
    <location>
        <begin position="51"/>
        <end position="96"/>
    </location>
</feature>
<name>A0A371AZH1_9FIRM</name>
<dbReference type="EMBL" id="QRCT01000009">
    <property type="protein sequence ID" value="RDU24994.1"/>
    <property type="molecule type" value="Genomic_DNA"/>
</dbReference>
<evidence type="ECO:0000313" key="3">
    <source>
        <dbReference type="Proteomes" id="UP000255036"/>
    </source>
</evidence>
<sequence>MTIHVVKSGETIYSIADKYGVSADRLIIENEINNPNNLVVGEAIVILYPEITYTVQPGDTIGMIAEKHNVTVFELLRNNPYLSDQVYIYPGEEIVIRYEGNKDRRITINSYAYPFIDMDILKKTLPFLTYLTIYSYTVTAEGEINNIDDTEIIQTSKAYGVAPMMMLTAFSQSIEEEVNVVHSILWSKEKQDRFINNLLAILETKGYVGISVHTPYIMPMDRTIYGELMIKLVERLKVEGYKVFNALSIRIFQLLSGTFFPGLEYSEIAQEVDAITLISYTFGYTEGIPPGTVSMSSNKRFIERATKLIPPEKTFYGVPTMGYVWRYPYIPNVSKGLAVTYDSVLEIANINNADIKFDEITNTAYFQYITGDEYIVRFWDARSINNFVELVPEFDLKGISIWNIMNWFPQMWLVINSQYSIEKIL</sequence>
<dbReference type="Proteomes" id="UP000255036">
    <property type="component" value="Unassembled WGS sequence"/>
</dbReference>
<evidence type="ECO:0000313" key="2">
    <source>
        <dbReference type="EMBL" id="RDU24994.1"/>
    </source>
</evidence>
<dbReference type="PROSITE" id="PS51782">
    <property type="entry name" value="LYSM"/>
    <property type="match status" value="2"/>
</dbReference>
<comment type="caution">
    <text evidence="2">The sequence shown here is derived from an EMBL/GenBank/DDBJ whole genome shotgun (WGS) entry which is preliminary data.</text>
</comment>
<dbReference type="Gene3D" id="3.20.20.80">
    <property type="entry name" value="Glycosidases"/>
    <property type="match status" value="1"/>
</dbReference>
<reference evidence="2 3" key="1">
    <citation type="submission" date="2018-07" db="EMBL/GenBank/DDBJ databases">
        <title>Anaerosacharophilus polymeroproducens gen. nov. sp. nov., an anaerobic bacterium isolated from salt field.</title>
        <authorList>
            <person name="Kim W."/>
            <person name="Yang S.-H."/>
            <person name="Oh J."/>
            <person name="Lee J.-H."/>
            <person name="Kwon K.K."/>
        </authorList>
    </citation>
    <scope>NUCLEOTIDE SEQUENCE [LARGE SCALE GENOMIC DNA]</scope>
    <source>
        <strain evidence="2 3">MCWD5</strain>
    </source>
</reference>
<keyword evidence="3" id="KW-1185">Reference proteome</keyword>
<dbReference type="GO" id="GO:0012505">
    <property type="term" value="C:endomembrane system"/>
    <property type="evidence" value="ECO:0007669"/>
    <property type="project" value="TreeGrafter"/>
</dbReference>
<dbReference type="InterPro" id="IPR029070">
    <property type="entry name" value="Chitinase_insertion_sf"/>
</dbReference>
<dbReference type="Pfam" id="PF00704">
    <property type="entry name" value="Glyco_hydro_18"/>
    <property type="match status" value="1"/>
</dbReference>
<gene>
    <name evidence="2" type="ORF">DWV06_01845</name>
</gene>
<dbReference type="CDD" id="cd00118">
    <property type="entry name" value="LysM"/>
    <property type="match status" value="2"/>
</dbReference>
<dbReference type="SMART" id="SM00257">
    <property type="entry name" value="LysM"/>
    <property type="match status" value="2"/>
</dbReference>
<dbReference type="RefSeq" id="WP_115480478.1">
    <property type="nucleotide sequence ID" value="NZ_QRCT01000009.1"/>
</dbReference>
<feature type="domain" description="LysM" evidence="1">
    <location>
        <begin position="2"/>
        <end position="46"/>
    </location>
</feature>
<dbReference type="PANTHER" id="PTHR46066">
    <property type="entry name" value="CHITINASE DOMAIN-CONTAINING PROTEIN 1 FAMILY MEMBER"/>
    <property type="match status" value="1"/>
</dbReference>
<organism evidence="2 3">
    <name type="scientific">Anaerosacchariphilus polymeriproducens</name>
    <dbReference type="NCBI Taxonomy" id="1812858"/>
    <lineage>
        <taxon>Bacteria</taxon>
        <taxon>Bacillati</taxon>
        <taxon>Bacillota</taxon>
        <taxon>Clostridia</taxon>
        <taxon>Lachnospirales</taxon>
        <taxon>Lachnospiraceae</taxon>
        <taxon>Anaerosacchariphilus</taxon>
    </lineage>
</organism>
<dbReference type="InterPro" id="IPR017853">
    <property type="entry name" value="GH"/>
</dbReference>
<dbReference type="InterPro" id="IPR036779">
    <property type="entry name" value="LysM_dom_sf"/>
</dbReference>
<dbReference type="Gene3D" id="3.10.50.10">
    <property type="match status" value="1"/>
</dbReference>
<dbReference type="InterPro" id="IPR001223">
    <property type="entry name" value="Glyco_hydro18_cat"/>
</dbReference>
<protein>
    <submittedName>
        <fullName evidence="2">LysM peptidoglycan-binding domain-containing protein</fullName>
    </submittedName>
</protein>
<proteinExistence type="predicted"/>
<dbReference type="GO" id="GO:0005975">
    <property type="term" value="P:carbohydrate metabolic process"/>
    <property type="evidence" value="ECO:0007669"/>
    <property type="project" value="InterPro"/>
</dbReference>
<dbReference type="InterPro" id="IPR018392">
    <property type="entry name" value="LysM"/>
</dbReference>
<dbReference type="Gene3D" id="3.10.350.10">
    <property type="entry name" value="LysM domain"/>
    <property type="match status" value="2"/>
</dbReference>
<evidence type="ECO:0000259" key="1">
    <source>
        <dbReference type="PROSITE" id="PS51782"/>
    </source>
</evidence>
<dbReference type="SUPFAM" id="SSF51445">
    <property type="entry name" value="(Trans)glycosidases"/>
    <property type="match status" value="1"/>
</dbReference>
<dbReference type="Pfam" id="PF01476">
    <property type="entry name" value="LysM"/>
    <property type="match status" value="2"/>
</dbReference>
<dbReference type="AlphaFoldDB" id="A0A371AZH1"/>
<dbReference type="PANTHER" id="PTHR46066:SF2">
    <property type="entry name" value="CHITINASE DOMAIN-CONTAINING PROTEIN 1"/>
    <property type="match status" value="1"/>
</dbReference>
<dbReference type="GO" id="GO:0070492">
    <property type="term" value="F:oligosaccharide binding"/>
    <property type="evidence" value="ECO:0007669"/>
    <property type="project" value="TreeGrafter"/>
</dbReference>